<evidence type="ECO:0000256" key="3">
    <source>
        <dbReference type="ARBA" id="ARBA00022606"/>
    </source>
</evidence>
<dbReference type="InterPro" id="IPR000276">
    <property type="entry name" value="GPCR_Rhodpsn"/>
</dbReference>
<evidence type="ECO:0000256" key="8">
    <source>
        <dbReference type="ARBA" id="ARBA00023136"/>
    </source>
</evidence>
<dbReference type="AlphaFoldDB" id="A0A2I4CH25"/>
<dbReference type="InterPro" id="IPR017452">
    <property type="entry name" value="GPCR_Rhodpsn_7TM"/>
</dbReference>
<evidence type="ECO:0000256" key="4">
    <source>
        <dbReference type="ARBA" id="ARBA00022692"/>
    </source>
</evidence>
<evidence type="ECO:0000256" key="11">
    <source>
        <dbReference type="ARBA" id="ARBA00023180"/>
    </source>
</evidence>
<feature type="transmembrane region" description="Helical" evidence="14">
    <location>
        <begin position="236"/>
        <end position="257"/>
    </location>
</feature>
<dbReference type="Gene3D" id="1.20.1070.10">
    <property type="entry name" value="Rhodopsin 7-helix transmembrane proteins"/>
    <property type="match status" value="1"/>
</dbReference>
<dbReference type="PANTHER" id="PTHR26451:SF847">
    <property type="entry name" value="ODORANT RECEPTOR-RELATED"/>
    <property type="match status" value="1"/>
</dbReference>
<reference evidence="17" key="1">
    <citation type="submission" date="2025-08" db="UniProtKB">
        <authorList>
            <consortium name="RefSeq"/>
        </authorList>
    </citation>
    <scope>IDENTIFICATION</scope>
    <source>
        <strain evidence="17">Quisiro</strain>
        <tissue evidence="17">Liver</tissue>
    </source>
</reference>
<dbReference type="PANTHER" id="PTHR26451">
    <property type="entry name" value="G_PROTEIN_RECEP_F1_2 DOMAIN-CONTAINING PROTEIN"/>
    <property type="match status" value="1"/>
</dbReference>
<keyword evidence="6 14" id="KW-1133">Transmembrane helix</keyword>
<gene>
    <name evidence="17" type="primary">LOC106528610</name>
</gene>
<accession>A0A2I4CH25</accession>
<dbReference type="PRINTS" id="PR00245">
    <property type="entry name" value="OLFACTORYR"/>
</dbReference>
<dbReference type="GeneID" id="106528610"/>
<dbReference type="InterPro" id="IPR000725">
    <property type="entry name" value="Olfact_rcpt"/>
</dbReference>
<evidence type="ECO:0000256" key="10">
    <source>
        <dbReference type="ARBA" id="ARBA00023170"/>
    </source>
</evidence>
<keyword evidence="2 14" id="KW-1003">Cell membrane</keyword>
<dbReference type="InParanoid" id="A0A2I4CH25"/>
<evidence type="ECO:0000313" key="16">
    <source>
        <dbReference type="Proteomes" id="UP000192220"/>
    </source>
</evidence>
<keyword evidence="5 14" id="KW-0552">Olfaction</keyword>
<evidence type="ECO:0000313" key="17">
    <source>
        <dbReference type="RefSeq" id="XP_013879277.1"/>
    </source>
</evidence>
<feature type="transmembrane region" description="Helical" evidence="14">
    <location>
        <begin position="57"/>
        <end position="76"/>
    </location>
</feature>
<keyword evidence="4 13" id="KW-0812">Transmembrane</keyword>
<feature type="transmembrane region" description="Helical" evidence="14">
    <location>
        <begin position="96"/>
        <end position="118"/>
    </location>
</feature>
<organism evidence="16 17">
    <name type="scientific">Austrofundulus limnaeus</name>
    <name type="common">Annual killifish</name>
    <dbReference type="NCBI Taxonomy" id="52670"/>
    <lineage>
        <taxon>Eukaryota</taxon>
        <taxon>Metazoa</taxon>
        <taxon>Chordata</taxon>
        <taxon>Craniata</taxon>
        <taxon>Vertebrata</taxon>
        <taxon>Euteleostomi</taxon>
        <taxon>Actinopterygii</taxon>
        <taxon>Neopterygii</taxon>
        <taxon>Teleostei</taxon>
        <taxon>Neoteleostei</taxon>
        <taxon>Acanthomorphata</taxon>
        <taxon>Ovalentaria</taxon>
        <taxon>Atherinomorphae</taxon>
        <taxon>Cyprinodontiformes</taxon>
        <taxon>Rivulidae</taxon>
        <taxon>Austrofundulus</taxon>
    </lineage>
</organism>
<keyword evidence="16" id="KW-1185">Reference proteome</keyword>
<evidence type="ECO:0000256" key="9">
    <source>
        <dbReference type="ARBA" id="ARBA00023157"/>
    </source>
</evidence>
<dbReference type="PROSITE" id="PS00237">
    <property type="entry name" value="G_PROTEIN_RECEP_F1_1"/>
    <property type="match status" value="1"/>
</dbReference>
<dbReference type="KEGG" id="alim:106528610"/>
<evidence type="ECO:0000256" key="2">
    <source>
        <dbReference type="ARBA" id="ARBA00022475"/>
    </source>
</evidence>
<evidence type="ECO:0000256" key="6">
    <source>
        <dbReference type="ARBA" id="ARBA00022989"/>
    </source>
</evidence>
<proteinExistence type="inferred from homology"/>
<evidence type="ECO:0000256" key="5">
    <source>
        <dbReference type="ARBA" id="ARBA00022725"/>
    </source>
</evidence>
<evidence type="ECO:0000256" key="7">
    <source>
        <dbReference type="ARBA" id="ARBA00023040"/>
    </source>
</evidence>
<feature type="transmembrane region" description="Helical" evidence="14">
    <location>
        <begin position="23"/>
        <end position="48"/>
    </location>
</feature>
<dbReference type="FunFam" id="1.20.1070.10:FF:000024">
    <property type="entry name" value="Olfactory receptor"/>
    <property type="match status" value="1"/>
</dbReference>
<dbReference type="GO" id="GO:0004984">
    <property type="term" value="F:olfactory receptor activity"/>
    <property type="evidence" value="ECO:0007669"/>
    <property type="project" value="InterPro"/>
</dbReference>
<evidence type="ECO:0000256" key="14">
    <source>
        <dbReference type="RuleBase" id="RU363047"/>
    </source>
</evidence>
<dbReference type="GO" id="GO:0004930">
    <property type="term" value="F:G protein-coupled receptor activity"/>
    <property type="evidence" value="ECO:0007669"/>
    <property type="project" value="UniProtKB-KW"/>
</dbReference>
<comment type="subcellular location">
    <subcellularLocation>
        <location evidence="1 14">Cell membrane</location>
        <topology evidence="1 14">Multi-pass membrane protein</topology>
    </subcellularLocation>
</comment>
<keyword evidence="10 13" id="KW-0675">Receptor</keyword>
<evidence type="ECO:0000256" key="13">
    <source>
        <dbReference type="RuleBase" id="RU000688"/>
    </source>
</evidence>
<dbReference type="GO" id="GO:0005549">
    <property type="term" value="F:odorant binding"/>
    <property type="evidence" value="ECO:0007669"/>
    <property type="project" value="TreeGrafter"/>
</dbReference>
<keyword evidence="8 14" id="KW-0472">Membrane</keyword>
<dbReference type="OrthoDB" id="10017003at2759"/>
<evidence type="ECO:0000259" key="15">
    <source>
        <dbReference type="PROSITE" id="PS50262"/>
    </source>
</evidence>
<protein>
    <recommendedName>
        <fullName evidence="14">Olfactory receptor</fullName>
    </recommendedName>
</protein>
<keyword evidence="7 13" id="KW-0297">G-protein coupled receptor</keyword>
<dbReference type="RefSeq" id="XP_013879277.1">
    <property type="nucleotide sequence ID" value="XM_014023823.1"/>
</dbReference>
<dbReference type="GO" id="GO:0005886">
    <property type="term" value="C:plasma membrane"/>
    <property type="evidence" value="ECO:0007669"/>
    <property type="project" value="UniProtKB-SubCell"/>
</dbReference>
<dbReference type="Pfam" id="PF13853">
    <property type="entry name" value="7tm_4"/>
    <property type="match status" value="1"/>
</dbReference>
<feature type="transmembrane region" description="Helical" evidence="14">
    <location>
        <begin position="191"/>
        <end position="215"/>
    </location>
</feature>
<name>A0A2I4CH25_AUSLI</name>
<feature type="transmembrane region" description="Helical" evidence="14">
    <location>
        <begin position="269"/>
        <end position="289"/>
    </location>
</feature>
<keyword evidence="3 14" id="KW-0716">Sensory transduction</keyword>
<keyword evidence="12 13" id="KW-0807">Transducer</keyword>
<dbReference type="InterPro" id="IPR052921">
    <property type="entry name" value="GPCR1_Superfamily_Member"/>
</dbReference>
<dbReference type="SUPFAM" id="SSF81321">
    <property type="entry name" value="Family A G protein-coupled receptor-like"/>
    <property type="match status" value="1"/>
</dbReference>
<dbReference type="FunCoup" id="A0A2I4CH25">
    <property type="interactions" value="86"/>
</dbReference>
<feature type="transmembrane region" description="Helical" evidence="14">
    <location>
        <begin position="138"/>
        <end position="156"/>
    </location>
</feature>
<keyword evidence="11" id="KW-0325">Glycoprotein</keyword>
<comment type="similarity">
    <text evidence="13">Belongs to the G-protein coupled receptor 1 family.</text>
</comment>
<sequence length="306" mass="35277">MDNVGNVSYITMSGYVELSKYKYLFFTVMFLLYILIICSNSVIVYLIWSNKGLHEPMYIFIAALLFNCVLYSTNIYPKLLIDFLFEKQIISYSSCIFQFFMFYTLGITEFLLLAVMAFDRYVSLCNPLRYQTIMTKTTVSICLVMAWLFPVCHIAFETIFTAEAKLCSLNLNGIICNNAIFTLHCVKSKPLTVLGLLSLIDLVILPVLFTIFTYTKIFIISYQQCKTFRKKAAETCVPHLLVLASCSYLAAYDVIIARVESHFPKTARFIMTLQIFLYHPIINPFIYGIKMKEISKHLKTLCFSKV</sequence>
<feature type="domain" description="G-protein coupled receptors family 1 profile" evidence="15">
    <location>
        <begin position="39"/>
        <end position="287"/>
    </location>
</feature>
<dbReference type="PROSITE" id="PS50262">
    <property type="entry name" value="G_PROTEIN_RECEP_F1_2"/>
    <property type="match status" value="1"/>
</dbReference>
<evidence type="ECO:0000256" key="12">
    <source>
        <dbReference type="ARBA" id="ARBA00023224"/>
    </source>
</evidence>
<dbReference type="PRINTS" id="PR00237">
    <property type="entry name" value="GPCRRHODOPSN"/>
</dbReference>
<keyword evidence="9" id="KW-1015">Disulfide bond</keyword>
<dbReference type="Proteomes" id="UP000192220">
    <property type="component" value="Unplaced"/>
</dbReference>
<evidence type="ECO:0000256" key="1">
    <source>
        <dbReference type="ARBA" id="ARBA00004651"/>
    </source>
</evidence>